<reference evidence="21" key="2">
    <citation type="submission" date="2025-08" db="UniProtKB">
        <authorList>
            <consortium name="Ensembl"/>
        </authorList>
    </citation>
    <scope>IDENTIFICATION</scope>
</reference>
<comment type="similarity">
    <text evidence="4">Belongs to the sulfatase family.</text>
</comment>
<evidence type="ECO:0000256" key="17">
    <source>
        <dbReference type="ARBA" id="ARBA00045156"/>
    </source>
</evidence>
<dbReference type="EC" id="3.1.6.1" evidence="12"/>
<evidence type="ECO:0000256" key="13">
    <source>
        <dbReference type="ARBA" id="ARBA00035590"/>
    </source>
</evidence>
<dbReference type="HOGENOM" id="CLU_006332_6_0_1"/>
<dbReference type="InterPro" id="IPR051849">
    <property type="entry name" value="GAG-degrading_sulfatase"/>
</dbReference>
<feature type="signal peptide" evidence="19">
    <location>
        <begin position="1"/>
        <end position="20"/>
    </location>
</feature>
<evidence type="ECO:0000256" key="6">
    <source>
        <dbReference type="ARBA" id="ARBA00022723"/>
    </source>
</evidence>
<keyword evidence="6" id="KW-0479">Metal-binding</keyword>
<evidence type="ECO:0000256" key="11">
    <source>
        <dbReference type="ARBA" id="ARBA00023228"/>
    </source>
</evidence>
<dbReference type="EC" id="3.1.6.18" evidence="14"/>
<comment type="cofactor">
    <cofactor evidence="1">
        <name>Ca(2+)</name>
        <dbReference type="ChEBI" id="CHEBI:29108"/>
    </cofactor>
</comment>
<evidence type="ECO:0000259" key="20">
    <source>
        <dbReference type="Pfam" id="PF00884"/>
    </source>
</evidence>
<comment type="subcellular location">
    <subcellularLocation>
        <location evidence="2">Lysosome</location>
    </subcellularLocation>
    <subcellularLocation>
        <location evidence="3">Secreted</location>
    </subcellularLocation>
</comment>
<dbReference type="GO" id="GO:0005576">
    <property type="term" value="C:extracellular region"/>
    <property type="evidence" value="ECO:0007669"/>
    <property type="project" value="UniProtKB-SubCell"/>
</dbReference>
<dbReference type="SUPFAM" id="SSF53649">
    <property type="entry name" value="Alkaline phosphatase-like"/>
    <property type="match status" value="1"/>
</dbReference>
<keyword evidence="7 19" id="KW-0732">Signal</keyword>
<dbReference type="FunFam" id="3.40.720.10:FF:000039">
    <property type="entry name" value="arylsulfatase K"/>
    <property type="match status" value="1"/>
</dbReference>
<comment type="catalytic activity">
    <reaction evidence="18">
        <text>an aryl sulfate + H2O = a phenol + sulfate + H(+)</text>
        <dbReference type="Rhea" id="RHEA:17261"/>
        <dbReference type="ChEBI" id="CHEBI:15377"/>
        <dbReference type="ChEBI" id="CHEBI:15378"/>
        <dbReference type="ChEBI" id="CHEBI:16189"/>
        <dbReference type="ChEBI" id="CHEBI:33853"/>
        <dbReference type="ChEBI" id="CHEBI:140317"/>
        <dbReference type="EC" id="3.1.6.1"/>
    </reaction>
</comment>
<evidence type="ECO:0000313" key="21">
    <source>
        <dbReference type="Ensembl" id="ENSTNIP00000012790.1"/>
    </source>
</evidence>
<dbReference type="Pfam" id="PF00884">
    <property type="entry name" value="Sulfatase"/>
    <property type="match status" value="1"/>
</dbReference>
<dbReference type="PANTHER" id="PTHR46615">
    <property type="entry name" value="ARYLSULFATASE K"/>
    <property type="match status" value="1"/>
</dbReference>
<evidence type="ECO:0000256" key="8">
    <source>
        <dbReference type="ARBA" id="ARBA00022801"/>
    </source>
</evidence>
<evidence type="ECO:0000256" key="19">
    <source>
        <dbReference type="SAM" id="SignalP"/>
    </source>
</evidence>
<evidence type="ECO:0000256" key="15">
    <source>
        <dbReference type="ARBA" id="ARBA00035710"/>
    </source>
</evidence>
<dbReference type="GO" id="GO:0005764">
    <property type="term" value="C:lysosome"/>
    <property type="evidence" value="ECO:0007669"/>
    <property type="project" value="UniProtKB-SubCell"/>
</dbReference>
<evidence type="ECO:0000256" key="4">
    <source>
        <dbReference type="ARBA" id="ARBA00008779"/>
    </source>
</evidence>
<evidence type="ECO:0000256" key="10">
    <source>
        <dbReference type="ARBA" id="ARBA00023180"/>
    </source>
</evidence>
<keyword evidence="10" id="KW-0325">Glycoprotein</keyword>
<dbReference type="InterPro" id="IPR017850">
    <property type="entry name" value="Alkaline_phosphatase_core_sf"/>
</dbReference>
<dbReference type="GeneTree" id="ENSGT00940000158982"/>
<evidence type="ECO:0000256" key="5">
    <source>
        <dbReference type="ARBA" id="ARBA00022525"/>
    </source>
</evidence>
<dbReference type="Proteomes" id="UP000007303">
    <property type="component" value="Unassembled WGS sequence"/>
</dbReference>
<evidence type="ECO:0000256" key="7">
    <source>
        <dbReference type="ARBA" id="ARBA00022729"/>
    </source>
</evidence>
<protein>
    <recommendedName>
        <fullName evidence="15">Arylsulfatase K</fullName>
        <ecNumber evidence="12">3.1.6.1</ecNumber>
        <ecNumber evidence="14">3.1.6.18</ecNumber>
    </recommendedName>
    <alternativeName>
        <fullName evidence="16">Glucuronate-2-sulfatase</fullName>
    </alternativeName>
</protein>
<evidence type="ECO:0000313" key="22">
    <source>
        <dbReference type="Proteomes" id="UP000007303"/>
    </source>
</evidence>
<keyword evidence="8" id="KW-0378">Hydrolase</keyword>
<sequence length="522" mass="58989">MSGKVLALVLLFRTFDQLLSHNRTRPNILMVMTDAFDGRLTFDPGSSVVKLPFITYLQELGVTFLNAYTNSPICCPSRAAMWSGQFVHLTQSWNNYKCLDANVTTWMDLLESNGYRTKRIGKLDYTSGSHSVSVCSNRVEAWTREVQFLLRQEGRPVAQLVGNMSTVRVMRKDWENTDEATRWLRQRAESPQQPFALYLGLNLPHPYKTESLGPTAGGSTFRTSPYWLEKVSSEHVSVPKWLPVAAMHPVDFYSTFTKNCSGSFTQEEITNVRAFYYAMCAEADAMLGQLISALRETRLLGNTVVVFTADHGELAMEHRQFYKMSMFEGSSHVPLLFTGPGLMSGVQVNQLVSLVDIYPTILDIADVSPVGPLSGYSLLSLLANYTSFSGRPHPDWVLSEYHGCNANSSTYMLRSGRWKYLAYADGLSVPPQLFADLSLDKEELHNVVFKFTDVYAHLDKLLRSIVDYPAVSAAVHLYNKKAFVAWSQTLGRNYSQVISNLRWHIDWQKDPSANERAIEKWL</sequence>
<dbReference type="Ensembl" id="ENSTNIT00000012982.1">
    <property type="protein sequence ID" value="ENSTNIP00000012790.1"/>
    <property type="gene ID" value="ENSTNIG00000009899.1"/>
</dbReference>
<keyword evidence="22" id="KW-1185">Reference proteome</keyword>
<keyword evidence="11" id="KW-0458">Lysosome</keyword>
<keyword evidence="5" id="KW-0964">Secreted</keyword>
<name>H3CX05_TETNG</name>
<comment type="function">
    <text evidence="17">Catalyzes the hydrolysis of pseudosubstrates such as p-nitrocatechol sulfate and p-nitrophenyl sulfate. Catalyzes the hydrolysis of the 2-sulfate groups of the 2-O-sulfo-D-glucuronate residues of chondroitin sulfate, heparin and heparitin sulfate. Acts selectively on 2-sulfoglucuronate and lacks activity against 2-sulfoiduronate.</text>
</comment>
<organism evidence="21 22">
    <name type="scientific">Tetraodon nigroviridis</name>
    <name type="common">Spotted green pufferfish</name>
    <name type="synonym">Chelonodon nigroviridis</name>
    <dbReference type="NCBI Taxonomy" id="99883"/>
    <lineage>
        <taxon>Eukaryota</taxon>
        <taxon>Metazoa</taxon>
        <taxon>Chordata</taxon>
        <taxon>Craniata</taxon>
        <taxon>Vertebrata</taxon>
        <taxon>Euteleostomi</taxon>
        <taxon>Actinopterygii</taxon>
        <taxon>Neopterygii</taxon>
        <taxon>Teleostei</taxon>
        <taxon>Neoteleostei</taxon>
        <taxon>Acanthomorphata</taxon>
        <taxon>Eupercaria</taxon>
        <taxon>Tetraodontiformes</taxon>
        <taxon>Tetradontoidea</taxon>
        <taxon>Tetraodontidae</taxon>
        <taxon>Tetraodon</taxon>
    </lineage>
</organism>
<evidence type="ECO:0000256" key="16">
    <source>
        <dbReference type="ARBA" id="ARBA00035719"/>
    </source>
</evidence>
<dbReference type="AlphaFoldDB" id="H3CX05"/>
<dbReference type="OMA" id="RAYFGAC"/>
<dbReference type="InParanoid" id="H3CX05"/>
<proteinExistence type="inferred from homology"/>
<accession>H3CX05</accession>
<evidence type="ECO:0000256" key="3">
    <source>
        <dbReference type="ARBA" id="ARBA00004613"/>
    </source>
</evidence>
<evidence type="ECO:0000256" key="1">
    <source>
        <dbReference type="ARBA" id="ARBA00001913"/>
    </source>
</evidence>
<evidence type="ECO:0000256" key="9">
    <source>
        <dbReference type="ARBA" id="ARBA00022837"/>
    </source>
</evidence>
<dbReference type="STRING" id="99883.ENSTNIP00000012790"/>
<comment type="catalytic activity">
    <reaction evidence="13">
        <text>Hydrolysis of the 2-sulfate groups of the 2-O-sulfo-D-glucuronate residues of chondroitin sulfate, heparin and heparitin sulfate.</text>
        <dbReference type="EC" id="3.1.6.18"/>
    </reaction>
</comment>
<evidence type="ECO:0000256" key="18">
    <source>
        <dbReference type="ARBA" id="ARBA00048030"/>
    </source>
</evidence>
<dbReference type="PANTHER" id="PTHR46615:SF1">
    <property type="entry name" value="ARYLSULFATASE K"/>
    <property type="match status" value="1"/>
</dbReference>
<dbReference type="GO" id="GO:0015024">
    <property type="term" value="F:glucuronate-2-sulfatase activity"/>
    <property type="evidence" value="ECO:0007669"/>
    <property type="project" value="UniProtKB-EC"/>
</dbReference>
<reference evidence="22" key="1">
    <citation type="journal article" date="2004" name="Nature">
        <title>Genome duplication in the teleost fish Tetraodon nigroviridis reveals the early vertebrate proto-karyotype.</title>
        <authorList>
            <person name="Jaillon O."/>
            <person name="Aury J.-M."/>
            <person name="Brunet F."/>
            <person name="Petit J.-L."/>
            <person name="Stange-Thomann N."/>
            <person name="Mauceli E."/>
            <person name="Bouneau L."/>
            <person name="Fischer C."/>
            <person name="Ozouf-Costaz C."/>
            <person name="Bernot A."/>
            <person name="Nicaud S."/>
            <person name="Jaffe D."/>
            <person name="Fisher S."/>
            <person name="Lutfalla G."/>
            <person name="Dossat C."/>
            <person name="Segurens B."/>
            <person name="Dasilva C."/>
            <person name="Salanoubat M."/>
            <person name="Levy M."/>
            <person name="Boudet N."/>
            <person name="Castellano S."/>
            <person name="Anthouard V."/>
            <person name="Jubin C."/>
            <person name="Castelli V."/>
            <person name="Katinka M."/>
            <person name="Vacherie B."/>
            <person name="Biemont C."/>
            <person name="Skalli Z."/>
            <person name="Cattolico L."/>
            <person name="Poulain J."/>
            <person name="De Berardinis V."/>
            <person name="Cruaud C."/>
            <person name="Duprat S."/>
            <person name="Brottier P."/>
            <person name="Coutanceau J.-P."/>
            <person name="Gouzy J."/>
            <person name="Parra G."/>
            <person name="Lardier G."/>
            <person name="Chapple C."/>
            <person name="McKernan K.J."/>
            <person name="McEwan P."/>
            <person name="Bosak S."/>
            <person name="Kellis M."/>
            <person name="Volff J.-N."/>
            <person name="Guigo R."/>
            <person name="Zody M.C."/>
            <person name="Mesirov J."/>
            <person name="Lindblad-Toh K."/>
            <person name="Birren B."/>
            <person name="Nusbaum C."/>
            <person name="Kahn D."/>
            <person name="Robinson-Rechavi M."/>
            <person name="Laudet V."/>
            <person name="Schachter V."/>
            <person name="Quetier F."/>
            <person name="Saurin W."/>
            <person name="Scarpelli C."/>
            <person name="Wincker P."/>
            <person name="Lander E.S."/>
            <person name="Weissenbach J."/>
            <person name="Roest Crollius H."/>
        </authorList>
    </citation>
    <scope>NUCLEOTIDE SEQUENCE [LARGE SCALE GENOMIC DNA]</scope>
</reference>
<dbReference type="FunCoup" id="H3CX05">
    <property type="interactions" value="6"/>
</dbReference>
<dbReference type="GO" id="GO:0004065">
    <property type="term" value="F:arylsulfatase activity"/>
    <property type="evidence" value="ECO:0007669"/>
    <property type="project" value="UniProtKB-EC"/>
</dbReference>
<dbReference type="Gene3D" id="3.40.720.10">
    <property type="entry name" value="Alkaline Phosphatase, subunit A"/>
    <property type="match status" value="1"/>
</dbReference>
<keyword evidence="9" id="KW-0106">Calcium</keyword>
<reference evidence="21" key="3">
    <citation type="submission" date="2025-09" db="UniProtKB">
        <authorList>
            <consortium name="Ensembl"/>
        </authorList>
    </citation>
    <scope>IDENTIFICATION</scope>
</reference>
<dbReference type="GO" id="GO:0046872">
    <property type="term" value="F:metal ion binding"/>
    <property type="evidence" value="ECO:0007669"/>
    <property type="project" value="UniProtKB-KW"/>
</dbReference>
<evidence type="ECO:0000256" key="12">
    <source>
        <dbReference type="ARBA" id="ARBA00035026"/>
    </source>
</evidence>
<feature type="domain" description="Sulfatase N-terminal" evidence="20">
    <location>
        <begin position="26"/>
        <end position="367"/>
    </location>
</feature>
<evidence type="ECO:0000256" key="14">
    <source>
        <dbReference type="ARBA" id="ARBA00035675"/>
    </source>
</evidence>
<dbReference type="InterPro" id="IPR000917">
    <property type="entry name" value="Sulfatase_N"/>
</dbReference>
<feature type="chain" id="PRO_5003581733" description="Arylsulfatase K" evidence="19">
    <location>
        <begin position="21"/>
        <end position="522"/>
    </location>
</feature>
<evidence type="ECO:0000256" key="2">
    <source>
        <dbReference type="ARBA" id="ARBA00004371"/>
    </source>
</evidence>